<dbReference type="Pfam" id="PF12686">
    <property type="entry name" value="DUF3800"/>
    <property type="match status" value="1"/>
</dbReference>
<dbReference type="EMBL" id="PPTP01000007">
    <property type="protein sequence ID" value="RDB54820.1"/>
    <property type="molecule type" value="Genomic_DNA"/>
</dbReference>
<reference evidence="1 2" key="1">
    <citation type="journal article" date="2018" name="Elife">
        <title>Discovery and characterization of a prevalent human gut bacterial enzyme sufficient for the inactivation of a family of plant toxins.</title>
        <authorList>
            <person name="Koppel N."/>
            <person name="Bisanz J.E."/>
            <person name="Pandelia M.E."/>
            <person name="Turnbaugh P.J."/>
            <person name="Balskus E.P."/>
        </authorList>
    </citation>
    <scope>NUCLEOTIDE SEQUENCE [LARGE SCALE GENOMIC DNA]</scope>
    <source>
        <strain evidence="2">anaerobia AP69FAA</strain>
    </source>
</reference>
<dbReference type="AlphaFoldDB" id="A0A369L5T6"/>
<dbReference type="STRING" id="1034345.GCA_000236865_01521"/>
<evidence type="ECO:0008006" key="3">
    <source>
        <dbReference type="Google" id="ProtNLM"/>
    </source>
</evidence>
<keyword evidence="2" id="KW-1185">Reference proteome</keyword>
<protein>
    <recommendedName>
        <fullName evidence="3">DUF3800 domain-containing protein</fullName>
    </recommendedName>
</protein>
<evidence type="ECO:0000313" key="2">
    <source>
        <dbReference type="Proteomes" id="UP000253792"/>
    </source>
</evidence>
<comment type="caution">
    <text evidence="1">The sequence shown here is derived from an EMBL/GenBank/DDBJ whole genome shotgun (WGS) entry which is preliminary data.</text>
</comment>
<gene>
    <name evidence="1" type="ORF">C1880_08210</name>
</gene>
<dbReference type="RefSeq" id="WP_114621062.1">
    <property type="nucleotide sequence ID" value="NZ_PPTP01000007.1"/>
</dbReference>
<accession>A0A369L5T6</accession>
<evidence type="ECO:0000313" key="1">
    <source>
        <dbReference type="EMBL" id="RDB54820.1"/>
    </source>
</evidence>
<proteinExistence type="predicted"/>
<dbReference type="InterPro" id="IPR024524">
    <property type="entry name" value="DUF3800"/>
</dbReference>
<sequence>MSEISIFVDESGGQDGHSKYYVLTLVFHDQSLSIEEQLYEHKRGLAIRGFADIPFHAGPILTGHDDYEHMDFKTRKSYFTLFFMDIQKLPITYQTFLYKRKEVGGSTQLATKMKRDVITLLFDNLEFFQSYDKVKIYYDNGQEIVAHALRGAVEYALSKESVLFRKTNAADFMLAQAADMLCTLELTAEKYRNKEATRTDIKMFGNAHAFKNNYMKAIKRKRLS</sequence>
<dbReference type="Proteomes" id="UP000253792">
    <property type="component" value="Unassembled WGS sequence"/>
</dbReference>
<organism evidence="1 2">
    <name type="scientific">Senegalimassilia anaerobia</name>
    <dbReference type="NCBI Taxonomy" id="1473216"/>
    <lineage>
        <taxon>Bacteria</taxon>
        <taxon>Bacillati</taxon>
        <taxon>Actinomycetota</taxon>
        <taxon>Coriobacteriia</taxon>
        <taxon>Coriobacteriales</taxon>
        <taxon>Coriobacteriaceae</taxon>
        <taxon>Senegalimassilia</taxon>
    </lineage>
</organism>
<name>A0A369L5T6_9ACTN</name>
<dbReference type="OrthoDB" id="1998596at2"/>